<dbReference type="PROSITE" id="PS01313">
    <property type="entry name" value="LIPB"/>
    <property type="match status" value="1"/>
</dbReference>
<proteinExistence type="inferred from homology"/>
<evidence type="ECO:0000256" key="1">
    <source>
        <dbReference type="ARBA" id="ARBA00004821"/>
    </source>
</evidence>
<dbReference type="Pfam" id="PF21948">
    <property type="entry name" value="LplA-B_cat"/>
    <property type="match status" value="1"/>
</dbReference>
<dbReference type="HAMAP" id="MF_00013">
    <property type="entry name" value="LipB"/>
    <property type="match status" value="1"/>
</dbReference>
<reference evidence="9" key="1">
    <citation type="journal article" date="2019" name="Int. J. Syst. Evol. Microbiol.">
        <title>The Global Catalogue of Microorganisms (GCM) 10K type strain sequencing project: providing services to taxonomists for standard genome sequencing and annotation.</title>
        <authorList>
            <consortium name="The Broad Institute Genomics Platform"/>
            <consortium name="The Broad Institute Genome Sequencing Center for Infectious Disease"/>
            <person name="Wu L."/>
            <person name="Ma J."/>
        </authorList>
    </citation>
    <scope>NUCLEOTIDE SEQUENCE [LARGE SCALE GENOMIC DNA]</scope>
    <source>
        <strain evidence="9">NBRC 108894</strain>
    </source>
</reference>
<evidence type="ECO:0000259" key="7">
    <source>
        <dbReference type="PROSITE" id="PS51733"/>
    </source>
</evidence>
<feature type="binding site" evidence="5">
    <location>
        <begin position="156"/>
        <end position="158"/>
    </location>
    <ligand>
        <name>substrate</name>
    </ligand>
</feature>
<dbReference type="SUPFAM" id="SSF55681">
    <property type="entry name" value="Class II aaRS and biotin synthetases"/>
    <property type="match status" value="1"/>
</dbReference>
<gene>
    <name evidence="5 8" type="primary">lipB</name>
    <name evidence="8" type="ORF">GCM10025881_36830</name>
</gene>
<dbReference type="InterPro" id="IPR004143">
    <property type="entry name" value="BPL_LPL_catalytic"/>
</dbReference>
<dbReference type="NCBIfam" id="NF010925">
    <property type="entry name" value="PRK14345.1"/>
    <property type="match status" value="1"/>
</dbReference>
<feature type="binding site" evidence="5">
    <location>
        <begin position="143"/>
        <end position="145"/>
    </location>
    <ligand>
        <name>substrate</name>
    </ligand>
</feature>
<evidence type="ECO:0000256" key="2">
    <source>
        <dbReference type="ARBA" id="ARBA00022679"/>
    </source>
</evidence>
<organism evidence="8 9">
    <name type="scientific">Pseudolysinimonas kribbensis</name>
    <dbReference type="NCBI Taxonomy" id="433641"/>
    <lineage>
        <taxon>Bacteria</taxon>
        <taxon>Bacillati</taxon>
        <taxon>Actinomycetota</taxon>
        <taxon>Actinomycetes</taxon>
        <taxon>Micrococcales</taxon>
        <taxon>Microbacteriaceae</taxon>
        <taxon>Pseudolysinimonas</taxon>
    </lineage>
</organism>
<keyword evidence="2 5" id="KW-0808">Transferase</keyword>
<comment type="miscellaneous">
    <text evidence="5">In the reaction, the free carboxyl group of octanoic acid is attached via an amide linkage to the epsilon-amino group of a specific lysine residue of lipoyl domains of lipoate-dependent enzymes.</text>
</comment>
<comment type="caution">
    <text evidence="8">The sequence shown here is derived from an EMBL/GenBank/DDBJ whole genome shotgun (WGS) entry which is preliminary data.</text>
</comment>
<evidence type="ECO:0000256" key="4">
    <source>
        <dbReference type="ARBA" id="ARBA00024732"/>
    </source>
</evidence>
<comment type="similarity">
    <text evidence="5 6">Belongs to the LipB family.</text>
</comment>
<keyword evidence="9" id="KW-1185">Reference proteome</keyword>
<comment type="catalytic activity">
    <reaction evidence="5 6">
        <text>octanoyl-[ACP] + L-lysyl-[protein] = N(6)-octanoyl-L-lysyl-[protein] + holo-[ACP] + H(+)</text>
        <dbReference type="Rhea" id="RHEA:17665"/>
        <dbReference type="Rhea" id="RHEA-COMP:9636"/>
        <dbReference type="Rhea" id="RHEA-COMP:9685"/>
        <dbReference type="Rhea" id="RHEA-COMP:9752"/>
        <dbReference type="Rhea" id="RHEA-COMP:9928"/>
        <dbReference type="ChEBI" id="CHEBI:15378"/>
        <dbReference type="ChEBI" id="CHEBI:29969"/>
        <dbReference type="ChEBI" id="CHEBI:64479"/>
        <dbReference type="ChEBI" id="CHEBI:78463"/>
        <dbReference type="ChEBI" id="CHEBI:78809"/>
        <dbReference type="EC" id="2.3.1.181"/>
    </reaction>
</comment>
<comment type="pathway">
    <text evidence="1 5 6">Protein modification; protein lipoylation via endogenous pathway; protein N(6)-(lipoyl)lysine from octanoyl-[acyl-carrier-protein]: step 1/2.</text>
</comment>
<evidence type="ECO:0000313" key="8">
    <source>
        <dbReference type="EMBL" id="GMA96859.1"/>
    </source>
</evidence>
<dbReference type="NCBIfam" id="TIGR00214">
    <property type="entry name" value="lipB"/>
    <property type="match status" value="1"/>
</dbReference>
<dbReference type="PANTHER" id="PTHR10993">
    <property type="entry name" value="OCTANOYLTRANSFERASE"/>
    <property type="match status" value="1"/>
</dbReference>
<evidence type="ECO:0000256" key="6">
    <source>
        <dbReference type="PIRNR" id="PIRNR016262"/>
    </source>
</evidence>
<dbReference type="Gene3D" id="3.30.930.10">
    <property type="entry name" value="Bira Bifunctional Protein, Domain 2"/>
    <property type="match status" value="1"/>
</dbReference>
<evidence type="ECO:0000256" key="3">
    <source>
        <dbReference type="ARBA" id="ARBA00023315"/>
    </source>
</evidence>
<feature type="active site" description="Acyl-thioester intermediate" evidence="5">
    <location>
        <position position="174"/>
    </location>
</feature>
<dbReference type="PIRSF" id="PIRSF016262">
    <property type="entry name" value="LPLase"/>
    <property type="match status" value="1"/>
</dbReference>
<feature type="domain" description="BPL/LPL catalytic" evidence="7">
    <location>
        <begin position="33"/>
        <end position="213"/>
    </location>
</feature>
<feature type="binding site" evidence="5">
    <location>
        <begin position="71"/>
        <end position="78"/>
    </location>
    <ligand>
        <name>substrate</name>
    </ligand>
</feature>
<dbReference type="EMBL" id="BSVB01000001">
    <property type="protein sequence ID" value="GMA96859.1"/>
    <property type="molecule type" value="Genomic_DNA"/>
</dbReference>
<evidence type="ECO:0000313" key="9">
    <source>
        <dbReference type="Proteomes" id="UP001157034"/>
    </source>
</evidence>
<dbReference type="CDD" id="cd16444">
    <property type="entry name" value="LipB"/>
    <property type="match status" value="1"/>
</dbReference>
<dbReference type="InterPro" id="IPR020605">
    <property type="entry name" value="Octanoyltransferase_CS"/>
</dbReference>
<dbReference type="EC" id="2.3.1.181" evidence="5 6"/>
<comment type="subcellular location">
    <subcellularLocation>
        <location evidence="5">Cytoplasm</location>
    </subcellularLocation>
</comment>
<dbReference type="RefSeq" id="WP_284255351.1">
    <property type="nucleotide sequence ID" value="NZ_BAAAQO010000004.1"/>
</dbReference>
<protein>
    <recommendedName>
        <fullName evidence="5 6">Octanoyltransferase</fullName>
        <ecNumber evidence="5 6">2.3.1.181</ecNumber>
    </recommendedName>
    <alternativeName>
        <fullName evidence="5">Lipoate-protein ligase B</fullName>
    </alternativeName>
    <alternativeName>
        <fullName evidence="5">Lipoyl/octanoyl transferase</fullName>
    </alternativeName>
    <alternativeName>
        <fullName evidence="5">Octanoyl-[acyl-carrier-protein]-protein N-octanoyltransferase</fullName>
    </alternativeName>
</protein>
<name>A0ABQ6KDU1_9MICO</name>
<evidence type="ECO:0000256" key="5">
    <source>
        <dbReference type="HAMAP-Rule" id="MF_00013"/>
    </source>
</evidence>
<dbReference type="InterPro" id="IPR045864">
    <property type="entry name" value="aa-tRNA-synth_II/BPL/LPL"/>
</dbReference>
<dbReference type="PANTHER" id="PTHR10993:SF7">
    <property type="entry name" value="LIPOYLTRANSFERASE 2, MITOCHONDRIAL-RELATED"/>
    <property type="match status" value="1"/>
</dbReference>
<keyword evidence="3 5" id="KW-0012">Acyltransferase</keyword>
<dbReference type="Proteomes" id="UP001157034">
    <property type="component" value="Unassembled WGS sequence"/>
</dbReference>
<comment type="function">
    <text evidence="4 5 6">Catalyzes the transfer of endogenously produced octanoic acid from octanoyl-acyl-carrier-protein onto the lipoyl domains of lipoate-dependent enzymes. Lipoyl-ACP can also act as a substrate although octanoyl-ACP is likely to be the physiological substrate.</text>
</comment>
<accession>A0ABQ6KDU1</accession>
<dbReference type="InterPro" id="IPR000544">
    <property type="entry name" value="Octanoyltransferase"/>
</dbReference>
<dbReference type="PROSITE" id="PS51733">
    <property type="entry name" value="BPL_LPL_CATALYTIC"/>
    <property type="match status" value="1"/>
</dbReference>
<feature type="site" description="Lowers pKa of active site Cys" evidence="5">
    <location>
        <position position="140"/>
    </location>
</feature>
<sequence length="229" mass="24460">MVDYVDTGLSANSVPYSTALDRQRALHAAVASGRAPDTVMLLEHPSVYTAGKRTEPQERPVDGTPVIDVDRGGKITWHGPGQLVGYPIVRLADPIDVVAYVRRLEGMLIDVLEELGVPGVRVESRSGVWLVDERRPVGDKIAAIGIRVADGVTTHGFALNCSNGFDAYRAIIACGLADAGVTSISRELGRTVTPADVVPLVVDRFERHLAPSLHSLHDEPTLQTATVGA</sequence>
<keyword evidence="5" id="KW-0963">Cytoplasm</keyword>